<reference evidence="2 3" key="1">
    <citation type="journal article" date="2018" name="Mol. Ecol.">
        <title>The obligate alkalophilic soda-lake fungus Sodiomyces alkalinus has shifted to a protein diet.</title>
        <authorList>
            <person name="Grum-Grzhimaylo A.A."/>
            <person name="Falkoski D.L."/>
            <person name="van den Heuvel J."/>
            <person name="Valero-Jimenez C.A."/>
            <person name="Min B."/>
            <person name="Choi I.G."/>
            <person name="Lipzen A."/>
            <person name="Daum C.G."/>
            <person name="Aanen D.K."/>
            <person name="Tsang A."/>
            <person name="Henrissat B."/>
            <person name="Bilanenko E.N."/>
            <person name="de Vries R.P."/>
            <person name="van Kan J.A.L."/>
            <person name="Grigoriev I.V."/>
            <person name="Debets A.J.M."/>
        </authorList>
    </citation>
    <scope>NUCLEOTIDE SEQUENCE [LARGE SCALE GENOMIC DNA]</scope>
    <source>
        <strain evidence="2 3">F11</strain>
    </source>
</reference>
<evidence type="ECO:0000313" key="2">
    <source>
        <dbReference type="EMBL" id="ROT42003.1"/>
    </source>
</evidence>
<dbReference type="EMBL" id="ML119051">
    <property type="protein sequence ID" value="ROT42003.1"/>
    <property type="molecule type" value="Genomic_DNA"/>
</dbReference>
<organism evidence="2 3">
    <name type="scientific">Sodiomyces alkalinus (strain CBS 110278 / VKM F-3762 / F11)</name>
    <name type="common">Alkaliphilic filamentous fungus</name>
    <dbReference type="NCBI Taxonomy" id="1314773"/>
    <lineage>
        <taxon>Eukaryota</taxon>
        <taxon>Fungi</taxon>
        <taxon>Dikarya</taxon>
        <taxon>Ascomycota</taxon>
        <taxon>Pezizomycotina</taxon>
        <taxon>Sordariomycetes</taxon>
        <taxon>Hypocreomycetidae</taxon>
        <taxon>Glomerellales</taxon>
        <taxon>Plectosphaerellaceae</taxon>
        <taxon>Sodiomyces</taxon>
    </lineage>
</organism>
<feature type="region of interest" description="Disordered" evidence="1">
    <location>
        <begin position="251"/>
        <end position="312"/>
    </location>
</feature>
<proteinExistence type="predicted"/>
<dbReference type="AlphaFoldDB" id="A0A3N2Q5F2"/>
<gene>
    <name evidence="2" type="ORF">SODALDRAFT_354121</name>
</gene>
<keyword evidence="3" id="KW-1185">Reference proteome</keyword>
<dbReference type="RefSeq" id="XP_028469809.1">
    <property type="nucleotide sequence ID" value="XM_028613691.1"/>
</dbReference>
<sequence length="442" mass="48875">MEMKKVVAEGFGCFRFEEDVGKVSLNQQQSVVTDQGKVFNVAHPTIDPIFPSRPPGMISRQYFAYNDHAVPIRPSSRYKDSSPILGHSPIAISAWYIWYMAGAGRTLTGHDGESANRITRRASDMEVKRYGMGSASLHASTDSAQASGLVSEILKTNDRDQPKPARGTPHAIQLTPNFSTALPFSDNSLIIQQAAVEHSGSIPLGRKEWVACWSRSICEMDQMTFSPQELPRCDAHFISVSSNQSRLAVRKVQCQGKPSRKGRYEEAVRGSDRAATGRSPGKGATQERRPQLSHEQLSKTAFSAKPEDEEGNGYVAKRHEGESGRDPEFSTKLTVVELANVQDQMILPSSFDLLTVPRELTYPAVKANADDDLREGVLRKDHDCLVRSTERKNETSETTLIDGTIRDDLWTGTRPHQRLETTAGRESVPPLIDGLLVVSNKK</sequence>
<dbReference type="GeneID" id="39582169"/>
<evidence type="ECO:0000313" key="3">
    <source>
        <dbReference type="Proteomes" id="UP000272025"/>
    </source>
</evidence>
<feature type="compositionally biased region" description="Basic and acidic residues" evidence="1">
    <location>
        <begin position="262"/>
        <end position="272"/>
    </location>
</feature>
<name>A0A3N2Q5F2_SODAK</name>
<accession>A0A3N2Q5F2</accession>
<protein>
    <submittedName>
        <fullName evidence="2">Uncharacterized protein</fullName>
    </submittedName>
</protein>
<dbReference type="Proteomes" id="UP000272025">
    <property type="component" value="Unassembled WGS sequence"/>
</dbReference>
<evidence type="ECO:0000256" key="1">
    <source>
        <dbReference type="SAM" id="MobiDB-lite"/>
    </source>
</evidence>